<organism evidence="3 4">
    <name type="scientific">Hymenoscyphus albidus</name>
    <dbReference type="NCBI Taxonomy" id="595503"/>
    <lineage>
        <taxon>Eukaryota</taxon>
        <taxon>Fungi</taxon>
        <taxon>Dikarya</taxon>
        <taxon>Ascomycota</taxon>
        <taxon>Pezizomycotina</taxon>
        <taxon>Leotiomycetes</taxon>
        <taxon>Helotiales</taxon>
        <taxon>Helotiaceae</taxon>
        <taxon>Hymenoscyphus</taxon>
    </lineage>
</organism>
<feature type="region of interest" description="Disordered" evidence="1">
    <location>
        <begin position="105"/>
        <end position="130"/>
    </location>
</feature>
<dbReference type="OrthoDB" id="10437679at2759"/>
<keyword evidence="2" id="KW-1133">Transmembrane helix</keyword>
<dbReference type="Proteomes" id="UP000701801">
    <property type="component" value="Unassembled WGS sequence"/>
</dbReference>
<keyword evidence="4" id="KW-1185">Reference proteome</keyword>
<gene>
    <name evidence="3" type="ORF">HYALB_00005098</name>
</gene>
<keyword evidence="2" id="KW-0472">Membrane</keyword>
<dbReference type="AlphaFoldDB" id="A0A9N9Q0B2"/>
<name>A0A9N9Q0B2_9HELO</name>
<keyword evidence="2" id="KW-0812">Transmembrane</keyword>
<feature type="compositionally biased region" description="Low complexity" evidence="1">
    <location>
        <begin position="111"/>
        <end position="130"/>
    </location>
</feature>
<feature type="transmembrane region" description="Helical" evidence="2">
    <location>
        <begin position="39"/>
        <end position="60"/>
    </location>
</feature>
<reference evidence="3" key="1">
    <citation type="submission" date="2021-07" db="EMBL/GenBank/DDBJ databases">
        <authorList>
            <person name="Durling M."/>
        </authorList>
    </citation>
    <scope>NUCLEOTIDE SEQUENCE</scope>
</reference>
<evidence type="ECO:0000313" key="3">
    <source>
        <dbReference type="EMBL" id="CAG8981298.1"/>
    </source>
</evidence>
<feature type="transmembrane region" description="Helical" evidence="2">
    <location>
        <begin position="134"/>
        <end position="157"/>
    </location>
</feature>
<comment type="caution">
    <text evidence="3">The sequence shown here is derived from an EMBL/GenBank/DDBJ whole genome shotgun (WGS) entry which is preliminary data.</text>
</comment>
<evidence type="ECO:0000313" key="4">
    <source>
        <dbReference type="Proteomes" id="UP000701801"/>
    </source>
</evidence>
<evidence type="ECO:0000256" key="2">
    <source>
        <dbReference type="SAM" id="Phobius"/>
    </source>
</evidence>
<dbReference type="EMBL" id="CAJVRM010000463">
    <property type="protein sequence ID" value="CAG8981298.1"/>
    <property type="molecule type" value="Genomic_DNA"/>
</dbReference>
<evidence type="ECO:0000256" key="1">
    <source>
        <dbReference type="SAM" id="MobiDB-lite"/>
    </source>
</evidence>
<accession>A0A9N9Q0B2</accession>
<sequence>MHASKVVRPAVAVKPLALAHVQAITQGNAFVRSRRQESVVVLIIVAMLYVVLSVTGKMIMLDYCSNQGVILEAQTTYSTTPDLAVVPSSSRITSVDNDIASEPPILHSHETSISPPSPSTSSTTSRSNSPSPQIIVGSTLGAFFGILIFSLISFFFWHRKRARKNKTSKQNELTPYMDVEDQHWDFLGKENRRLSKPFDILVEVCEFKSNQLPDWARAQKKTLAIDTQCQNANYISPHLVKILDLSPEYLESPFELTGVGEETMSVDQKVQLIFRKARTYQNDDKKYQPVTSSF</sequence>
<protein>
    <submittedName>
        <fullName evidence="3">Uncharacterized protein</fullName>
    </submittedName>
</protein>
<proteinExistence type="predicted"/>